<accession>A0A401K084</accession>
<keyword evidence="4" id="KW-1185">Reference proteome</keyword>
<dbReference type="Gene3D" id="2.60.40.200">
    <property type="entry name" value="Superoxide dismutase, copper/zinc binding domain"/>
    <property type="match status" value="1"/>
</dbReference>
<dbReference type="GO" id="GO:0046872">
    <property type="term" value="F:metal ion binding"/>
    <property type="evidence" value="ECO:0007669"/>
    <property type="project" value="InterPro"/>
</dbReference>
<evidence type="ECO:0008006" key="5">
    <source>
        <dbReference type="Google" id="ProtNLM"/>
    </source>
</evidence>
<feature type="chain" id="PRO_5019052610" description="CHRD domain-containing protein" evidence="2">
    <location>
        <begin position="22"/>
        <end position="136"/>
    </location>
</feature>
<proteinExistence type="inferred from homology"/>
<comment type="caution">
    <text evidence="3">The sequence shown here is derived from an EMBL/GenBank/DDBJ whole genome shotgun (WGS) entry which is preliminary data.</text>
</comment>
<keyword evidence="2" id="KW-0732">Signal</keyword>
<dbReference type="OrthoDB" id="9154669at2"/>
<sequence length="136" mass="14453">MIRRTTLAVILAGFFAVPAFAAKEMPLTINLGAQNDSGETGTATLTPEGHKTKVVIELTNAPAGVAQPAHIHEGTCAKLDKAPKWKLEPVKDGKSTTMVPASLETILKDKTAINVHKSPDEIQVYVACGDIVHSKK</sequence>
<gene>
    <name evidence="3" type="ORF">SFMTTN_2975</name>
</gene>
<evidence type="ECO:0000256" key="1">
    <source>
        <dbReference type="ARBA" id="ARBA00010457"/>
    </source>
</evidence>
<dbReference type="RefSeq" id="WP_124705905.1">
    <property type="nucleotide sequence ID" value="NZ_BGOW01000036.1"/>
</dbReference>
<protein>
    <recommendedName>
        <fullName evidence="5">CHRD domain-containing protein</fullName>
    </recommendedName>
</protein>
<dbReference type="GO" id="GO:0006801">
    <property type="term" value="P:superoxide metabolic process"/>
    <property type="evidence" value="ECO:0007669"/>
    <property type="project" value="InterPro"/>
</dbReference>
<organism evidence="3 4">
    <name type="scientific">Sulfuriferula multivorans</name>
    <dbReference type="NCBI Taxonomy" id="1559896"/>
    <lineage>
        <taxon>Bacteria</taxon>
        <taxon>Pseudomonadati</taxon>
        <taxon>Pseudomonadota</taxon>
        <taxon>Betaproteobacteria</taxon>
        <taxon>Nitrosomonadales</taxon>
        <taxon>Sulfuricellaceae</taxon>
        <taxon>Sulfuriferula</taxon>
    </lineage>
</organism>
<comment type="similarity">
    <text evidence="1">Belongs to the Cu-Zn superoxide dismutase family.</text>
</comment>
<reference evidence="3 4" key="1">
    <citation type="journal article" date="2019" name="Front. Microbiol.">
        <title>Genomes of Neutrophilic Sulfur-Oxidizing Chemolithoautotrophs Representing 9 Proteobacterial Species From 8 Genera.</title>
        <authorList>
            <person name="Watanabe T."/>
            <person name="Kojima H."/>
            <person name="Umezawa K."/>
            <person name="Hori C."/>
            <person name="Takasuka T.E."/>
            <person name="Kato Y."/>
            <person name="Fukui M."/>
        </authorList>
    </citation>
    <scope>NUCLEOTIDE SEQUENCE [LARGE SCALE GENOMIC DNA]</scope>
    <source>
        <strain evidence="3 4">TTN</strain>
    </source>
</reference>
<dbReference type="Proteomes" id="UP000286806">
    <property type="component" value="Unassembled WGS sequence"/>
</dbReference>
<evidence type="ECO:0000313" key="3">
    <source>
        <dbReference type="EMBL" id="GCB02156.1"/>
    </source>
</evidence>
<name>A0A401K084_9PROT</name>
<feature type="signal peptide" evidence="2">
    <location>
        <begin position="1"/>
        <end position="21"/>
    </location>
</feature>
<evidence type="ECO:0000256" key="2">
    <source>
        <dbReference type="SAM" id="SignalP"/>
    </source>
</evidence>
<dbReference type="InterPro" id="IPR036423">
    <property type="entry name" value="SOD-like_Cu/Zn_dom_sf"/>
</dbReference>
<dbReference type="AlphaFoldDB" id="A0A401K084"/>
<dbReference type="EMBL" id="BGOW01000036">
    <property type="protein sequence ID" value="GCB02156.1"/>
    <property type="molecule type" value="Genomic_DNA"/>
</dbReference>
<evidence type="ECO:0000313" key="4">
    <source>
        <dbReference type="Proteomes" id="UP000286806"/>
    </source>
</evidence>